<organism evidence="1 2">
    <name type="scientific">Puccinia coronata f. sp. avenae</name>
    <dbReference type="NCBI Taxonomy" id="200324"/>
    <lineage>
        <taxon>Eukaryota</taxon>
        <taxon>Fungi</taxon>
        <taxon>Dikarya</taxon>
        <taxon>Basidiomycota</taxon>
        <taxon>Pucciniomycotina</taxon>
        <taxon>Pucciniomycetes</taxon>
        <taxon>Pucciniales</taxon>
        <taxon>Pucciniaceae</taxon>
        <taxon>Puccinia</taxon>
    </lineage>
</organism>
<proteinExistence type="predicted"/>
<dbReference type="EMBL" id="PGCJ01000046">
    <property type="protein sequence ID" value="PLW54439.1"/>
    <property type="molecule type" value="Genomic_DNA"/>
</dbReference>
<dbReference type="Proteomes" id="UP000235388">
    <property type="component" value="Unassembled WGS sequence"/>
</dbReference>
<accession>A0A2N5VWS2</accession>
<protein>
    <submittedName>
        <fullName evidence="1">Uncharacterized protein</fullName>
    </submittedName>
</protein>
<evidence type="ECO:0000313" key="2">
    <source>
        <dbReference type="Proteomes" id="UP000235388"/>
    </source>
</evidence>
<sequence>MAGIPALEVISFIGEGKVDVTKNLQSCGSPGVAAGATEIRLDTLAVWQRQWRVGLIAATVLVSRVDAQTPFLMTPALEIGDDNYVFLVVINSEGRLAARAYLECISRAPAKPEIRLRYISQKYSRYRISSLTSMRYTYLGVSQLRYGISAPVVSVTIIKQTTQHNTLLSRWPISAIERVPLYSPDGQYRPSGESTVCGWPISAVSGLCFLLMADIPHQQRDTPSQRLLSAIGREGDAASQWPVSAIGRVYHPPNGPYQPLGECITLPMADIGHRGSIYTLPMADISHGESVSPSQWPIWAIGRVQHPPNGQYWPSGGCNTPLMANIGHREGATPPMANVGHWEGATPS</sequence>
<name>A0A2N5VWS2_9BASI</name>
<evidence type="ECO:0000313" key="1">
    <source>
        <dbReference type="EMBL" id="PLW54439.1"/>
    </source>
</evidence>
<comment type="caution">
    <text evidence="1">The sequence shown here is derived from an EMBL/GenBank/DDBJ whole genome shotgun (WGS) entry which is preliminary data.</text>
</comment>
<keyword evidence="2" id="KW-1185">Reference proteome</keyword>
<reference evidence="1 2" key="1">
    <citation type="submission" date="2017-11" db="EMBL/GenBank/DDBJ databases">
        <title>De novo assembly and phasing of dikaryotic genomes from two isolates of Puccinia coronata f. sp. avenae, the causal agent of oat crown rust.</title>
        <authorList>
            <person name="Miller M.E."/>
            <person name="Zhang Y."/>
            <person name="Omidvar V."/>
            <person name="Sperschneider J."/>
            <person name="Schwessinger B."/>
            <person name="Raley C."/>
            <person name="Palmer J.M."/>
            <person name="Garnica D."/>
            <person name="Upadhyaya N."/>
            <person name="Rathjen J."/>
            <person name="Taylor J.M."/>
            <person name="Park R.F."/>
            <person name="Dodds P.N."/>
            <person name="Hirsch C.D."/>
            <person name="Kianian S.F."/>
            <person name="Figueroa M."/>
        </authorList>
    </citation>
    <scope>NUCLEOTIDE SEQUENCE [LARGE SCALE GENOMIC DNA]</scope>
    <source>
        <strain evidence="1">12NC29</strain>
    </source>
</reference>
<dbReference type="AlphaFoldDB" id="A0A2N5VWS2"/>
<gene>
    <name evidence="1" type="ORF">PCANC_04742</name>
</gene>